<protein>
    <submittedName>
        <fullName evidence="1">Uncharacterized protein</fullName>
    </submittedName>
</protein>
<dbReference type="SUPFAM" id="SSF47266">
    <property type="entry name" value="4-helical cytokines"/>
    <property type="match status" value="1"/>
</dbReference>
<dbReference type="Ensembl" id="ENSPLAT00000016668.1">
    <property type="protein sequence ID" value="ENSPLAP00000019183.1"/>
    <property type="gene ID" value="ENSPLAG00000001102.1"/>
</dbReference>
<dbReference type="Proteomes" id="UP000261500">
    <property type="component" value="Unplaced"/>
</dbReference>
<evidence type="ECO:0000313" key="1">
    <source>
        <dbReference type="Ensembl" id="ENSPLAP00000019183.1"/>
    </source>
</evidence>
<proteinExistence type="predicted"/>
<sequence>WWLLVLQLADFMRYKTQCIFNFNRTLLPEVSVCSSSLYFCHLKIFRKKQCFQEIFFSSLKFQKNCPACEIYSLENSKVFYNRLLNILQKINFHRICSF</sequence>
<dbReference type="InterPro" id="IPR009079">
    <property type="entry name" value="4_helix_cytokine-like_core"/>
</dbReference>
<accession>A0A3B3V2A5</accession>
<evidence type="ECO:0000313" key="2">
    <source>
        <dbReference type="Proteomes" id="UP000261500"/>
    </source>
</evidence>
<dbReference type="GeneTree" id="ENSGT01030000238886"/>
<dbReference type="AlphaFoldDB" id="A0A3B3V2A5"/>
<reference evidence="1" key="1">
    <citation type="submission" date="2025-08" db="UniProtKB">
        <authorList>
            <consortium name="Ensembl"/>
        </authorList>
    </citation>
    <scope>IDENTIFICATION</scope>
</reference>
<organism evidence="1 2">
    <name type="scientific">Poecilia latipinna</name>
    <name type="common">sailfin molly</name>
    <dbReference type="NCBI Taxonomy" id="48699"/>
    <lineage>
        <taxon>Eukaryota</taxon>
        <taxon>Metazoa</taxon>
        <taxon>Chordata</taxon>
        <taxon>Craniata</taxon>
        <taxon>Vertebrata</taxon>
        <taxon>Euteleostomi</taxon>
        <taxon>Actinopterygii</taxon>
        <taxon>Neopterygii</taxon>
        <taxon>Teleostei</taxon>
        <taxon>Neoteleostei</taxon>
        <taxon>Acanthomorphata</taxon>
        <taxon>Ovalentaria</taxon>
        <taxon>Atherinomorphae</taxon>
        <taxon>Cyprinodontiformes</taxon>
        <taxon>Poeciliidae</taxon>
        <taxon>Poeciliinae</taxon>
        <taxon>Poecilia</taxon>
    </lineage>
</organism>
<reference evidence="1" key="2">
    <citation type="submission" date="2025-09" db="UniProtKB">
        <authorList>
            <consortium name="Ensembl"/>
        </authorList>
    </citation>
    <scope>IDENTIFICATION</scope>
</reference>
<keyword evidence="2" id="KW-1185">Reference proteome</keyword>
<dbReference type="STRING" id="48699.ENSPLAP00000019183"/>
<name>A0A3B3V2A5_9TELE</name>